<accession>E9HJB6</accession>
<dbReference type="AlphaFoldDB" id="E9HJB6"/>
<gene>
    <name evidence="3" type="ORF">DAPPUDRAFT_114815</name>
</gene>
<keyword evidence="4" id="KW-1185">Reference proteome</keyword>
<dbReference type="OMA" id="LWRSELC"/>
<sequence length="284" mass="33857">MPGSFSVLFVFFFLVFVVLWRSELCMVYGDEDSGRRRKAVGPVERELDQPVWSGRSTRELAMARGSKRDRWKERRRKTNGERAIERDLREKRSWETGRRSRARQQGEWRAKTERERERRRERRRERATTREAERENDRERGGESDRGESDERQRRERRATEERATSDRGESDERQRRERRATEERVTSDRGESDERQRGERRATEERATSGRGESDERHRRERQRKEETATEERTEFQPDVLDDCAGLAGYISVEHRAVRGCLTVTVLECSISNTLLILVCYKI</sequence>
<evidence type="ECO:0000256" key="2">
    <source>
        <dbReference type="SAM" id="SignalP"/>
    </source>
</evidence>
<feature type="chain" id="PRO_5003241170" evidence="2">
    <location>
        <begin position="23"/>
        <end position="284"/>
    </location>
</feature>
<evidence type="ECO:0000256" key="1">
    <source>
        <dbReference type="SAM" id="MobiDB-lite"/>
    </source>
</evidence>
<evidence type="ECO:0000313" key="3">
    <source>
        <dbReference type="EMBL" id="EFX68141.1"/>
    </source>
</evidence>
<reference evidence="3 4" key="1">
    <citation type="journal article" date="2011" name="Science">
        <title>The ecoresponsive genome of Daphnia pulex.</title>
        <authorList>
            <person name="Colbourne J.K."/>
            <person name="Pfrender M.E."/>
            <person name="Gilbert D."/>
            <person name="Thomas W.K."/>
            <person name="Tucker A."/>
            <person name="Oakley T.H."/>
            <person name="Tokishita S."/>
            <person name="Aerts A."/>
            <person name="Arnold G.J."/>
            <person name="Basu M.K."/>
            <person name="Bauer D.J."/>
            <person name="Caceres C.E."/>
            <person name="Carmel L."/>
            <person name="Casola C."/>
            <person name="Choi J.H."/>
            <person name="Detter J.C."/>
            <person name="Dong Q."/>
            <person name="Dusheyko S."/>
            <person name="Eads B.D."/>
            <person name="Frohlich T."/>
            <person name="Geiler-Samerotte K.A."/>
            <person name="Gerlach D."/>
            <person name="Hatcher P."/>
            <person name="Jogdeo S."/>
            <person name="Krijgsveld J."/>
            <person name="Kriventseva E.V."/>
            <person name="Kultz D."/>
            <person name="Laforsch C."/>
            <person name="Lindquist E."/>
            <person name="Lopez J."/>
            <person name="Manak J.R."/>
            <person name="Muller J."/>
            <person name="Pangilinan J."/>
            <person name="Patwardhan R.P."/>
            <person name="Pitluck S."/>
            <person name="Pritham E.J."/>
            <person name="Rechtsteiner A."/>
            <person name="Rho M."/>
            <person name="Rogozin I.B."/>
            <person name="Sakarya O."/>
            <person name="Salamov A."/>
            <person name="Schaack S."/>
            <person name="Shapiro H."/>
            <person name="Shiga Y."/>
            <person name="Skalitzky C."/>
            <person name="Smith Z."/>
            <person name="Souvorov A."/>
            <person name="Sung W."/>
            <person name="Tang Z."/>
            <person name="Tsuchiya D."/>
            <person name="Tu H."/>
            <person name="Vos H."/>
            <person name="Wang M."/>
            <person name="Wolf Y.I."/>
            <person name="Yamagata H."/>
            <person name="Yamada T."/>
            <person name="Ye Y."/>
            <person name="Shaw J.R."/>
            <person name="Andrews J."/>
            <person name="Crease T.J."/>
            <person name="Tang H."/>
            <person name="Lucas S.M."/>
            <person name="Robertson H.M."/>
            <person name="Bork P."/>
            <person name="Koonin E.V."/>
            <person name="Zdobnov E.M."/>
            <person name="Grigoriev I.V."/>
            <person name="Lynch M."/>
            <person name="Boore J.L."/>
        </authorList>
    </citation>
    <scope>NUCLEOTIDE SEQUENCE [LARGE SCALE GENOMIC DNA]</scope>
</reference>
<name>E9HJB6_DAPPU</name>
<dbReference type="KEGG" id="dpx:DAPPUDRAFT_114815"/>
<protein>
    <submittedName>
        <fullName evidence="3">Uncharacterized protein</fullName>
    </submittedName>
</protein>
<feature type="signal peptide" evidence="2">
    <location>
        <begin position="1"/>
        <end position="22"/>
    </location>
</feature>
<dbReference type="EMBL" id="GL732661">
    <property type="protein sequence ID" value="EFX68141.1"/>
    <property type="molecule type" value="Genomic_DNA"/>
</dbReference>
<dbReference type="HOGENOM" id="CLU_980930_0_0_1"/>
<organism evidence="3 4">
    <name type="scientific">Daphnia pulex</name>
    <name type="common">Water flea</name>
    <dbReference type="NCBI Taxonomy" id="6669"/>
    <lineage>
        <taxon>Eukaryota</taxon>
        <taxon>Metazoa</taxon>
        <taxon>Ecdysozoa</taxon>
        <taxon>Arthropoda</taxon>
        <taxon>Crustacea</taxon>
        <taxon>Branchiopoda</taxon>
        <taxon>Diplostraca</taxon>
        <taxon>Cladocera</taxon>
        <taxon>Anomopoda</taxon>
        <taxon>Daphniidae</taxon>
        <taxon>Daphnia</taxon>
    </lineage>
</organism>
<feature type="region of interest" description="Disordered" evidence="1">
    <location>
        <begin position="95"/>
        <end position="236"/>
    </location>
</feature>
<proteinExistence type="predicted"/>
<dbReference type="InParanoid" id="E9HJB6"/>
<keyword evidence="2" id="KW-0732">Signal</keyword>
<dbReference type="Proteomes" id="UP000000305">
    <property type="component" value="Unassembled WGS sequence"/>
</dbReference>
<evidence type="ECO:0000313" key="4">
    <source>
        <dbReference type="Proteomes" id="UP000000305"/>
    </source>
</evidence>